<dbReference type="Pfam" id="PF00067">
    <property type="entry name" value="p450"/>
    <property type="match status" value="1"/>
</dbReference>
<evidence type="ECO:0000256" key="5">
    <source>
        <dbReference type="ARBA" id="ARBA00022617"/>
    </source>
</evidence>
<evidence type="ECO:0000256" key="7">
    <source>
        <dbReference type="ARBA" id="ARBA00022824"/>
    </source>
</evidence>
<feature type="non-terminal residue" evidence="13">
    <location>
        <position position="190"/>
    </location>
</feature>
<dbReference type="PRINTS" id="PR00465">
    <property type="entry name" value="EP450IV"/>
</dbReference>
<keyword evidence="7" id="KW-0256">Endoplasmic reticulum</keyword>
<dbReference type="InterPro" id="IPR036396">
    <property type="entry name" value="Cyt_P450_sf"/>
</dbReference>
<keyword evidence="8 11" id="KW-0408">Iron</keyword>
<dbReference type="InterPro" id="IPR050196">
    <property type="entry name" value="Cytochrome_P450_Monoox"/>
</dbReference>
<dbReference type="Proteomes" id="UP000054359">
    <property type="component" value="Unassembled WGS sequence"/>
</dbReference>
<dbReference type="InterPro" id="IPR017972">
    <property type="entry name" value="Cyt_P450_CS"/>
</dbReference>
<keyword evidence="12" id="KW-0560">Oxidoreductase</keyword>
<evidence type="ECO:0000256" key="3">
    <source>
        <dbReference type="ARBA" id="ARBA00004586"/>
    </source>
</evidence>
<sequence length="190" mass="22017">MIGLHPWVQDKIHQELDSIFCESNRDVTMDDIKDMKYLECVVKETLRLYPSVPGMAREITEDVEFQGRIIPKGATCVVFTYCLHRDPEVFPNPEKFDPDRFLPENSSGRHPFAYVPFSAGPRNCIGQCFAMMEAKTMLSFILRKYHVRSLDPRDKVLVADEIILRPKNGLRIEIKPRGESLTNHPPFYYP</sequence>
<dbReference type="InterPro" id="IPR001128">
    <property type="entry name" value="Cyt_P450"/>
</dbReference>
<dbReference type="GO" id="GO:0016705">
    <property type="term" value="F:oxidoreductase activity, acting on paired donors, with incorporation or reduction of molecular oxygen"/>
    <property type="evidence" value="ECO:0007669"/>
    <property type="project" value="InterPro"/>
</dbReference>
<dbReference type="GO" id="GO:0004497">
    <property type="term" value="F:monooxygenase activity"/>
    <property type="evidence" value="ECO:0007669"/>
    <property type="project" value="UniProtKB-KW"/>
</dbReference>
<proteinExistence type="inferred from homology"/>
<evidence type="ECO:0000256" key="1">
    <source>
        <dbReference type="ARBA" id="ARBA00001971"/>
    </source>
</evidence>
<accession>A0A087U1Z8</accession>
<evidence type="ECO:0000256" key="8">
    <source>
        <dbReference type="ARBA" id="ARBA00023004"/>
    </source>
</evidence>
<dbReference type="InterPro" id="IPR002403">
    <property type="entry name" value="Cyt_P450_E_grp-IV"/>
</dbReference>
<feature type="binding site" description="axial binding residue" evidence="11">
    <location>
        <position position="124"/>
    </location>
    <ligand>
        <name>heme</name>
        <dbReference type="ChEBI" id="CHEBI:30413"/>
    </ligand>
    <ligandPart>
        <name>Fe</name>
        <dbReference type="ChEBI" id="CHEBI:18248"/>
    </ligandPart>
</feature>
<keyword evidence="14" id="KW-1185">Reference proteome</keyword>
<evidence type="ECO:0000256" key="10">
    <source>
        <dbReference type="ARBA" id="ARBA00023136"/>
    </source>
</evidence>
<keyword evidence="6 11" id="KW-0479">Metal-binding</keyword>
<keyword evidence="9 12" id="KW-0503">Monooxygenase</keyword>
<keyword evidence="5 11" id="KW-0349">Heme</keyword>
<dbReference type="AlphaFoldDB" id="A0A087U1Z8"/>
<dbReference type="GO" id="GO:0005506">
    <property type="term" value="F:iron ion binding"/>
    <property type="evidence" value="ECO:0007669"/>
    <property type="project" value="InterPro"/>
</dbReference>
<evidence type="ECO:0000256" key="9">
    <source>
        <dbReference type="ARBA" id="ARBA00023033"/>
    </source>
</evidence>
<dbReference type="SUPFAM" id="SSF48264">
    <property type="entry name" value="Cytochrome P450"/>
    <property type="match status" value="1"/>
</dbReference>
<gene>
    <name evidence="13" type="ORF">X975_10381</name>
</gene>
<dbReference type="Gene3D" id="1.10.630.10">
    <property type="entry name" value="Cytochrome P450"/>
    <property type="match status" value="1"/>
</dbReference>
<evidence type="ECO:0000256" key="6">
    <source>
        <dbReference type="ARBA" id="ARBA00022723"/>
    </source>
</evidence>
<dbReference type="EMBL" id="KK117776">
    <property type="protein sequence ID" value="KFM71387.1"/>
    <property type="molecule type" value="Genomic_DNA"/>
</dbReference>
<evidence type="ECO:0000256" key="11">
    <source>
        <dbReference type="PIRSR" id="PIRSR602403-1"/>
    </source>
</evidence>
<evidence type="ECO:0000313" key="14">
    <source>
        <dbReference type="Proteomes" id="UP000054359"/>
    </source>
</evidence>
<dbReference type="OMA" id="WITARME"/>
<dbReference type="GO" id="GO:0005789">
    <property type="term" value="C:endoplasmic reticulum membrane"/>
    <property type="evidence" value="ECO:0007669"/>
    <property type="project" value="UniProtKB-SubCell"/>
</dbReference>
<dbReference type="PROSITE" id="PS00086">
    <property type="entry name" value="CYTOCHROME_P450"/>
    <property type="match status" value="1"/>
</dbReference>
<comment type="function">
    <text evidence="2">May be involved in the metabolism of insect hormones and in the breakdown of synthetic insecticides.</text>
</comment>
<evidence type="ECO:0000256" key="12">
    <source>
        <dbReference type="RuleBase" id="RU000461"/>
    </source>
</evidence>
<comment type="similarity">
    <text evidence="4 12">Belongs to the cytochrome P450 family.</text>
</comment>
<evidence type="ECO:0000313" key="13">
    <source>
        <dbReference type="EMBL" id="KFM71387.1"/>
    </source>
</evidence>
<keyword evidence="10" id="KW-0472">Membrane</keyword>
<evidence type="ECO:0000256" key="4">
    <source>
        <dbReference type="ARBA" id="ARBA00010617"/>
    </source>
</evidence>
<reference evidence="13 14" key="1">
    <citation type="submission" date="2013-11" db="EMBL/GenBank/DDBJ databases">
        <title>Genome sequencing of Stegodyphus mimosarum.</title>
        <authorList>
            <person name="Bechsgaard J."/>
        </authorList>
    </citation>
    <scope>NUCLEOTIDE SEQUENCE [LARGE SCALE GENOMIC DNA]</scope>
</reference>
<dbReference type="PANTHER" id="PTHR24291:SF189">
    <property type="entry name" value="CYTOCHROME P450 4C3-RELATED"/>
    <property type="match status" value="1"/>
</dbReference>
<evidence type="ECO:0000256" key="2">
    <source>
        <dbReference type="ARBA" id="ARBA00003690"/>
    </source>
</evidence>
<comment type="subcellular location">
    <subcellularLocation>
        <location evidence="3">Endoplasmic reticulum membrane</location>
    </subcellularLocation>
</comment>
<name>A0A087U1Z8_STEMI</name>
<dbReference type="OrthoDB" id="6433150at2759"/>
<comment type="cofactor">
    <cofactor evidence="1 11">
        <name>heme</name>
        <dbReference type="ChEBI" id="CHEBI:30413"/>
    </cofactor>
</comment>
<dbReference type="PRINTS" id="PR00385">
    <property type="entry name" value="P450"/>
</dbReference>
<organism evidence="13 14">
    <name type="scientific">Stegodyphus mimosarum</name>
    <name type="common">African social velvet spider</name>
    <dbReference type="NCBI Taxonomy" id="407821"/>
    <lineage>
        <taxon>Eukaryota</taxon>
        <taxon>Metazoa</taxon>
        <taxon>Ecdysozoa</taxon>
        <taxon>Arthropoda</taxon>
        <taxon>Chelicerata</taxon>
        <taxon>Arachnida</taxon>
        <taxon>Araneae</taxon>
        <taxon>Araneomorphae</taxon>
        <taxon>Entelegynae</taxon>
        <taxon>Eresoidea</taxon>
        <taxon>Eresidae</taxon>
        <taxon>Stegodyphus</taxon>
    </lineage>
</organism>
<dbReference type="GO" id="GO:0020037">
    <property type="term" value="F:heme binding"/>
    <property type="evidence" value="ECO:0007669"/>
    <property type="project" value="InterPro"/>
</dbReference>
<protein>
    <submittedName>
        <fullName evidence="13">Cytochrome P450 4c3</fullName>
    </submittedName>
</protein>
<dbReference type="PANTHER" id="PTHR24291">
    <property type="entry name" value="CYTOCHROME P450 FAMILY 4"/>
    <property type="match status" value="1"/>
</dbReference>
<dbReference type="STRING" id="407821.A0A087U1Z8"/>